<reference evidence="3 4" key="1">
    <citation type="journal article" date="2018" name="Mol. Ecol.">
        <title>The obligate alkalophilic soda-lake fungus Sodiomyces alkalinus has shifted to a protein diet.</title>
        <authorList>
            <person name="Grum-Grzhimaylo A.A."/>
            <person name="Falkoski D.L."/>
            <person name="van den Heuvel J."/>
            <person name="Valero-Jimenez C.A."/>
            <person name="Min B."/>
            <person name="Choi I.G."/>
            <person name="Lipzen A."/>
            <person name="Daum C.G."/>
            <person name="Aanen D.K."/>
            <person name="Tsang A."/>
            <person name="Henrissat B."/>
            <person name="Bilanenko E.N."/>
            <person name="de Vries R.P."/>
            <person name="van Kan J.A.L."/>
            <person name="Grigoriev I.V."/>
            <person name="Debets A.J.M."/>
        </authorList>
    </citation>
    <scope>NUCLEOTIDE SEQUENCE [LARGE SCALE GENOMIC DNA]</scope>
    <source>
        <strain evidence="3 4">F11</strain>
    </source>
</reference>
<dbReference type="STRING" id="1314773.A0A3N2Q1B2"/>
<gene>
    <name evidence="3" type="ORF">SODALDRAFT_330220</name>
</gene>
<feature type="compositionally biased region" description="Polar residues" evidence="1">
    <location>
        <begin position="1"/>
        <end position="10"/>
    </location>
</feature>
<keyword evidence="2" id="KW-1133">Transmembrane helix</keyword>
<name>A0A3N2Q1B2_SODAK</name>
<sequence>MSDASSTSTVRPAVRTPDAFSSSHPLPNSLSSLSSSRHSSSSSHVSKTYKQASTLFLTRRLPEALSTILPVIQSSTGTDDPADPAPVARASRSTRVKVWTLYLTILNAIVELDPDEGKEAFGGQDWRALCSKVKDGEVWDEVVRYGYHGVEGDLDPDVVVNLATLLLAHSRTQHLNQKRLENYLAASLAPNLDLTNRFSESPNPSGRFHSRHRSPAKRTGGTDTPQDLNSRVKILELYTLHVLPRNEEWDYAREFISMSSILDDERREAFLQALQSLQDDQEKAERREAEARREEEERQRREIEEARRLRAKNEERERKRLEEQRALRDGSEVDYGVEKTPSIAGSSKGSKTNRPNPGTAPGPPAPKGGLARPRGKTTTSVPTFGTRATMVMSRLAGLMEQLRASFRTNPLLLMRLLAFVLGLLLVLGQKNIRERAQRVIKTGWDKIKATAGMGVKVSYM</sequence>
<accession>A0A3N2Q1B2</accession>
<dbReference type="AlphaFoldDB" id="A0A3N2Q1B2"/>
<dbReference type="EMBL" id="ML119052">
    <property type="protein sequence ID" value="ROT40496.1"/>
    <property type="molecule type" value="Genomic_DNA"/>
</dbReference>
<feature type="compositionally biased region" description="Polar residues" evidence="1">
    <location>
        <begin position="343"/>
        <end position="353"/>
    </location>
</feature>
<dbReference type="RefSeq" id="XP_028468302.1">
    <property type="nucleotide sequence ID" value="XM_028611151.1"/>
</dbReference>
<feature type="compositionally biased region" description="Basic and acidic residues" evidence="1">
    <location>
        <begin position="280"/>
        <end position="301"/>
    </location>
</feature>
<feature type="region of interest" description="Disordered" evidence="1">
    <location>
        <begin position="1"/>
        <end position="45"/>
    </location>
</feature>
<proteinExistence type="predicted"/>
<feature type="region of interest" description="Disordered" evidence="1">
    <location>
        <begin position="195"/>
        <end position="227"/>
    </location>
</feature>
<feature type="region of interest" description="Disordered" evidence="1">
    <location>
        <begin position="328"/>
        <end position="382"/>
    </location>
</feature>
<organism evidence="3 4">
    <name type="scientific">Sodiomyces alkalinus (strain CBS 110278 / VKM F-3762 / F11)</name>
    <name type="common">Alkaliphilic filamentous fungus</name>
    <dbReference type="NCBI Taxonomy" id="1314773"/>
    <lineage>
        <taxon>Eukaryota</taxon>
        <taxon>Fungi</taxon>
        <taxon>Dikarya</taxon>
        <taxon>Ascomycota</taxon>
        <taxon>Pezizomycotina</taxon>
        <taxon>Sordariomycetes</taxon>
        <taxon>Hypocreomycetidae</taxon>
        <taxon>Glomerellales</taxon>
        <taxon>Plectosphaerellaceae</taxon>
        <taxon>Sodiomyces</taxon>
    </lineage>
</organism>
<dbReference type="OrthoDB" id="3981028at2759"/>
<keyword evidence="2" id="KW-0472">Membrane</keyword>
<dbReference type="Proteomes" id="UP000272025">
    <property type="component" value="Unassembled WGS sequence"/>
</dbReference>
<keyword evidence="2" id="KW-0812">Transmembrane</keyword>
<evidence type="ECO:0000256" key="2">
    <source>
        <dbReference type="SAM" id="Phobius"/>
    </source>
</evidence>
<evidence type="ECO:0008006" key="5">
    <source>
        <dbReference type="Google" id="ProtNLM"/>
    </source>
</evidence>
<protein>
    <recommendedName>
        <fullName evidence="5">Peroxin 26</fullName>
    </recommendedName>
</protein>
<evidence type="ECO:0000313" key="3">
    <source>
        <dbReference type="EMBL" id="ROT40496.1"/>
    </source>
</evidence>
<dbReference type="GeneID" id="39579629"/>
<evidence type="ECO:0000256" key="1">
    <source>
        <dbReference type="SAM" id="MobiDB-lite"/>
    </source>
</evidence>
<keyword evidence="4" id="KW-1185">Reference proteome</keyword>
<feature type="compositionally biased region" description="Low complexity" evidence="1">
    <location>
        <begin position="21"/>
        <end position="45"/>
    </location>
</feature>
<feature type="transmembrane region" description="Helical" evidence="2">
    <location>
        <begin position="411"/>
        <end position="428"/>
    </location>
</feature>
<feature type="compositionally biased region" description="Polar residues" evidence="1">
    <location>
        <begin position="195"/>
        <end position="204"/>
    </location>
</feature>
<feature type="region of interest" description="Disordered" evidence="1">
    <location>
        <begin position="278"/>
        <end position="301"/>
    </location>
</feature>
<evidence type="ECO:0000313" key="4">
    <source>
        <dbReference type="Proteomes" id="UP000272025"/>
    </source>
</evidence>